<proteinExistence type="predicted"/>
<evidence type="ECO:0000313" key="1">
    <source>
        <dbReference type="EMBL" id="EJW93442.1"/>
    </source>
</evidence>
<name>J9FV36_9ZZZZ</name>
<dbReference type="EMBL" id="AMCI01006974">
    <property type="protein sequence ID" value="EJW93442.1"/>
    <property type="molecule type" value="Genomic_DNA"/>
</dbReference>
<dbReference type="GO" id="GO:0070004">
    <property type="term" value="F:cysteine-type exopeptidase activity"/>
    <property type="evidence" value="ECO:0007669"/>
    <property type="project" value="InterPro"/>
</dbReference>
<dbReference type="PANTHER" id="PTHR12994:SF17">
    <property type="entry name" value="LD30995P"/>
    <property type="match status" value="1"/>
</dbReference>
<feature type="non-terminal residue" evidence="1">
    <location>
        <position position="193"/>
    </location>
</feature>
<dbReference type="InterPro" id="IPR005322">
    <property type="entry name" value="Peptidase_C69"/>
</dbReference>
<dbReference type="AlphaFoldDB" id="J9FV36"/>
<organism evidence="1">
    <name type="scientific">gut metagenome</name>
    <dbReference type="NCBI Taxonomy" id="749906"/>
    <lineage>
        <taxon>unclassified sequences</taxon>
        <taxon>metagenomes</taxon>
        <taxon>organismal metagenomes</taxon>
    </lineage>
</organism>
<comment type="caution">
    <text evidence="1">The sequence shown here is derived from an EMBL/GenBank/DDBJ whole genome shotgun (WGS) entry which is preliminary data.</text>
</comment>
<sequence length="193" mass="21481">MISYAADSHALYGEMYHWPAATWPKGSMIDINEWDTGKPLGQIAQVERTYSVVGNMNEHQLAITESTFGGRPELVDTTGIMDYGSLIYITLQRAKTAREAIKVMTGLVEEYGYYSSGESFSIADKNEAWIMEMIGKGTGNKGAVWVAIRIPDDCISAHANQSRIQQIPFDDKENCIYSPDVVSFARDKGYFKG</sequence>
<dbReference type="Pfam" id="PF03577">
    <property type="entry name" value="Peptidase_C69"/>
    <property type="match status" value="1"/>
</dbReference>
<reference evidence="1" key="1">
    <citation type="journal article" date="2012" name="PLoS ONE">
        <title>Gene sets for utilization of primary and secondary nutrition supplies in the distal gut of endangered iberian lynx.</title>
        <authorList>
            <person name="Alcaide M."/>
            <person name="Messina E."/>
            <person name="Richter M."/>
            <person name="Bargiela R."/>
            <person name="Peplies J."/>
            <person name="Huws S.A."/>
            <person name="Newbold C.J."/>
            <person name="Golyshin P.N."/>
            <person name="Simon M.A."/>
            <person name="Lopez G."/>
            <person name="Yakimov M.M."/>
            <person name="Ferrer M."/>
        </authorList>
    </citation>
    <scope>NUCLEOTIDE SEQUENCE</scope>
</reference>
<gene>
    <name evidence="1" type="ORF">EVA_18451</name>
</gene>
<dbReference type="GO" id="GO:0016805">
    <property type="term" value="F:dipeptidase activity"/>
    <property type="evidence" value="ECO:0007669"/>
    <property type="project" value="InterPro"/>
</dbReference>
<protein>
    <submittedName>
        <fullName evidence="1">Secreted peptidase</fullName>
    </submittedName>
</protein>
<accession>J9FV36</accession>
<dbReference type="PANTHER" id="PTHR12994">
    <property type="entry name" value="SECERNIN"/>
    <property type="match status" value="1"/>
</dbReference>
<dbReference type="GO" id="GO:0006508">
    <property type="term" value="P:proteolysis"/>
    <property type="evidence" value="ECO:0007669"/>
    <property type="project" value="InterPro"/>
</dbReference>
<dbReference type="Gene3D" id="3.60.60.10">
    <property type="entry name" value="Penicillin V Acylase, Chain A"/>
    <property type="match status" value="1"/>
</dbReference>